<dbReference type="PANTHER" id="PTHR43537:SF53">
    <property type="entry name" value="HTH-TYPE TRANSCRIPTIONAL REPRESSOR NANR"/>
    <property type="match status" value="1"/>
</dbReference>
<protein>
    <submittedName>
        <fullName evidence="7">GntR family transcriptional regulator</fullName>
    </submittedName>
</protein>
<dbReference type="EMBL" id="SNVI01000002">
    <property type="protein sequence ID" value="TFE41218.1"/>
    <property type="molecule type" value="Genomic_DNA"/>
</dbReference>
<evidence type="ECO:0000256" key="5">
    <source>
        <dbReference type="SAM" id="MobiDB-lite"/>
    </source>
</evidence>
<sequence>MPADIAPFPTTEFMAPRPRRSSPADTEAPTQAARDDDAVSVEERIYASITAALLQGRLRPGAQLVERDLAAAFGCTRGALRKVLARLGFEGKLVLEANRGAFVPSPSEEDIRQVYRARQIVEAGIVAALCGALSATHKRRLRAHVRREEKATSAGAVEESVRLAGQFHVLLTELAGGTELLGLVGQLVARTELYKALFDPSKGSTCSADEHTQIIDALDAGDLEVALSAMREHLAELEERVVEQVRKSAAGEDLGAVFGL</sequence>
<name>A0A4Y8MUZ7_9BURK</name>
<dbReference type="Gene3D" id="1.10.10.10">
    <property type="entry name" value="Winged helix-like DNA-binding domain superfamily/Winged helix DNA-binding domain"/>
    <property type="match status" value="1"/>
</dbReference>
<feature type="domain" description="HTH gntR-type" evidence="6">
    <location>
        <begin position="39"/>
        <end position="106"/>
    </location>
</feature>
<keyword evidence="4" id="KW-0175">Coiled coil</keyword>
<dbReference type="InterPro" id="IPR000524">
    <property type="entry name" value="Tscrpt_reg_HTH_GntR"/>
</dbReference>
<dbReference type="InterPro" id="IPR011711">
    <property type="entry name" value="GntR_C"/>
</dbReference>
<dbReference type="SUPFAM" id="SSF48008">
    <property type="entry name" value="GntR ligand-binding domain-like"/>
    <property type="match status" value="1"/>
</dbReference>
<evidence type="ECO:0000313" key="7">
    <source>
        <dbReference type="EMBL" id="TFE41218.1"/>
    </source>
</evidence>
<evidence type="ECO:0000259" key="6">
    <source>
        <dbReference type="PROSITE" id="PS50949"/>
    </source>
</evidence>
<dbReference type="PANTHER" id="PTHR43537">
    <property type="entry name" value="TRANSCRIPTIONAL REGULATOR, GNTR FAMILY"/>
    <property type="match status" value="1"/>
</dbReference>
<feature type="coiled-coil region" evidence="4">
    <location>
        <begin position="220"/>
        <end position="247"/>
    </location>
</feature>
<evidence type="ECO:0000256" key="2">
    <source>
        <dbReference type="ARBA" id="ARBA00023125"/>
    </source>
</evidence>
<proteinExistence type="predicted"/>
<dbReference type="InterPro" id="IPR008920">
    <property type="entry name" value="TF_FadR/GntR_C"/>
</dbReference>
<dbReference type="GO" id="GO:0003700">
    <property type="term" value="F:DNA-binding transcription factor activity"/>
    <property type="evidence" value="ECO:0007669"/>
    <property type="project" value="InterPro"/>
</dbReference>
<feature type="region of interest" description="Disordered" evidence="5">
    <location>
        <begin position="1"/>
        <end position="37"/>
    </location>
</feature>
<organism evidence="7 8">
    <name type="scientific">Paraburkholderia dipogonis</name>
    <dbReference type="NCBI Taxonomy" id="1211383"/>
    <lineage>
        <taxon>Bacteria</taxon>
        <taxon>Pseudomonadati</taxon>
        <taxon>Pseudomonadota</taxon>
        <taxon>Betaproteobacteria</taxon>
        <taxon>Burkholderiales</taxon>
        <taxon>Burkholderiaceae</taxon>
        <taxon>Paraburkholderia</taxon>
    </lineage>
</organism>
<dbReference type="Pfam" id="PF07729">
    <property type="entry name" value="FCD"/>
    <property type="match status" value="1"/>
</dbReference>
<keyword evidence="2" id="KW-0238">DNA-binding</keyword>
<evidence type="ECO:0000313" key="8">
    <source>
        <dbReference type="Proteomes" id="UP000297385"/>
    </source>
</evidence>
<keyword evidence="3" id="KW-0804">Transcription</keyword>
<dbReference type="AlphaFoldDB" id="A0A4Y8MUZ7"/>
<comment type="caution">
    <text evidence="7">The sequence shown here is derived from an EMBL/GenBank/DDBJ whole genome shotgun (WGS) entry which is preliminary data.</text>
</comment>
<evidence type="ECO:0000256" key="1">
    <source>
        <dbReference type="ARBA" id="ARBA00023015"/>
    </source>
</evidence>
<dbReference type="GO" id="GO:0003677">
    <property type="term" value="F:DNA binding"/>
    <property type="evidence" value="ECO:0007669"/>
    <property type="project" value="UniProtKB-KW"/>
</dbReference>
<dbReference type="SMART" id="SM00895">
    <property type="entry name" value="FCD"/>
    <property type="match status" value="1"/>
</dbReference>
<gene>
    <name evidence="7" type="ORF">E2553_31545</name>
</gene>
<dbReference type="Proteomes" id="UP000297385">
    <property type="component" value="Unassembled WGS sequence"/>
</dbReference>
<accession>A0A4Y8MUZ7</accession>
<dbReference type="InterPro" id="IPR036390">
    <property type="entry name" value="WH_DNA-bd_sf"/>
</dbReference>
<dbReference type="SMART" id="SM00345">
    <property type="entry name" value="HTH_GNTR"/>
    <property type="match status" value="1"/>
</dbReference>
<evidence type="ECO:0000256" key="3">
    <source>
        <dbReference type="ARBA" id="ARBA00023163"/>
    </source>
</evidence>
<evidence type="ECO:0000256" key="4">
    <source>
        <dbReference type="SAM" id="Coils"/>
    </source>
</evidence>
<dbReference type="Gene3D" id="1.20.120.530">
    <property type="entry name" value="GntR ligand-binding domain-like"/>
    <property type="match status" value="1"/>
</dbReference>
<keyword evidence="1" id="KW-0805">Transcription regulation</keyword>
<dbReference type="InterPro" id="IPR036388">
    <property type="entry name" value="WH-like_DNA-bd_sf"/>
</dbReference>
<reference evidence="7 8" key="1">
    <citation type="submission" date="2019-03" db="EMBL/GenBank/DDBJ databases">
        <title>Complete Genome Sequence of Paraburkholderia dipogonis ICMP 19430T, a Nitrogen-fixing Symbiont of the South African Invasive Legume Dipogon lignosus in New Zealand.</title>
        <authorList>
            <person name="De Meyer S.E."/>
        </authorList>
    </citation>
    <scope>NUCLEOTIDE SEQUENCE [LARGE SCALE GENOMIC DNA]</scope>
    <source>
        <strain evidence="7 8">ICMP 19430</strain>
    </source>
</reference>
<dbReference type="PROSITE" id="PS50949">
    <property type="entry name" value="HTH_GNTR"/>
    <property type="match status" value="1"/>
</dbReference>
<dbReference type="Pfam" id="PF00392">
    <property type="entry name" value="GntR"/>
    <property type="match status" value="1"/>
</dbReference>
<dbReference type="SUPFAM" id="SSF46785">
    <property type="entry name" value="Winged helix' DNA-binding domain"/>
    <property type="match status" value="1"/>
</dbReference>